<accession>A0A9Q0BLQ4</accession>
<evidence type="ECO:0000313" key="2">
    <source>
        <dbReference type="Proteomes" id="UP001059596"/>
    </source>
</evidence>
<dbReference type="EMBL" id="JAMKOV010000021">
    <property type="protein sequence ID" value="KAI8036230.1"/>
    <property type="molecule type" value="Genomic_DNA"/>
</dbReference>
<organism evidence="1 2">
    <name type="scientific">Drosophila gunungcola</name>
    <name type="common">fruit fly</name>
    <dbReference type="NCBI Taxonomy" id="103775"/>
    <lineage>
        <taxon>Eukaryota</taxon>
        <taxon>Metazoa</taxon>
        <taxon>Ecdysozoa</taxon>
        <taxon>Arthropoda</taxon>
        <taxon>Hexapoda</taxon>
        <taxon>Insecta</taxon>
        <taxon>Pterygota</taxon>
        <taxon>Neoptera</taxon>
        <taxon>Endopterygota</taxon>
        <taxon>Diptera</taxon>
        <taxon>Brachycera</taxon>
        <taxon>Muscomorpha</taxon>
        <taxon>Ephydroidea</taxon>
        <taxon>Drosophilidae</taxon>
        <taxon>Drosophila</taxon>
        <taxon>Sophophora</taxon>
    </lineage>
</organism>
<proteinExistence type="predicted"/>
<reference evidence="1" key="1">
    <citation type="journal article" date="2023" name="Genome Biol. Evol.">
        <title>Long-read-based Genome Assembly of Drosophila gunungcola Reveals Fewer Chemosensory Genes in Flower-breeding Species.</title>
        <authorList>
            <person name="Negi A."/>
            <person name="Liao B.Y."/>
            <person name="Yeh S.D."/>
        </authorList>
    </citation>
    <scope>NUCLEOTIDE SEQUENCE</scope>
    <source>
        <strain evidence="1">Sukarami</strain>
    </source>
</reference>
<dbReference type="AlphaFoldDB" id="A0A9Q0BLQ4"/>
<evidence type="ECO:0000313" key="1">
    <source>
        <dbReference type="EMBL" id="KAI8036230.1"/>
    </source>
</evidence>
<feature type="non-terminal residue" evidence="1">
    <location>
        <position position="71"/>
    </location>
</feature>
<gene>
    <name evidence="1" type="ORF">M5D96_010823</name>
</gene>
<keyword evidence="2" id="KW-1185">Reference proteome</keyword>
<sequence>SNCCCYCVCFVFVIEKRKKQEKELCKYAQLVLTKNKISGETKNDYIFYNHQKAMTHRLRWCVCVFRDVRVC</sequence>
<protein>
    <submittedName>
        <fullName evidence="1">Uncharacterized protein</fullName>
    </submittedName>
</protein>
<name>A0A9Q0BLQ4_9MUSC</name>
<comment type="caution">
    <text evidence="1">The sequence shown here is derived from an EMBL/GenBank/DDBJ whole genome shotgun (WGS) entry which is preliminary data.</text>
</comment>
<dbReference type="Proteomes" id="UP001059596">
    <property type="component" value="Unassembled WGS sequence"/>
</dbReference>